<feature type="non-terminal residue" evidence="1">
    <location>
        <position position="1"/>
    </location>
</feature>
<sequence length="71" mass="8101">KTKVFEKVDEPWFSFFTVGYRKNVEIMGEDIAFCLRCMAAGVDVWADPTMDIGHVKGYIYTKKDCGKIDEG</sequence>
<proteinExistence type="predicted"/>
<name>X1CLN4_9ZZZZ</name>
<dbReference type="AlphaFoldDB" id="X1CLN4"/>
<comment type="caution">
    <text evidence="1">The sequence shown here is derived from an EMBL/GenBank/DDBJ whole genome shotgun (WGS) entry which is preliminary data.</text>
</comment>
<protein>
    <submittedName>
        <fullName evidence="1">Uncharacterized protein</fullName>
    </submittedName>
</protein>
<accession>X1CLN4</accession>
<gene>
    <name evidence="1" type="ORF">S01H4_26467</name>
</gene>
<evidence type="ECO:0000313" key="1">
    <source>
        <dbReference type="EMBL" id="GAG85126.1"/>
    </source>
</evidence>
<organism evidence="1">
    <name type="scientific">marine sediment metagenome</name>
    <dbReference type="NCBI Taxonomy" id="412755"/>
    <lineage>
        <taxon>unclassified sequences</taxon>
        <taxon>metagenomes</taxon>
        <taxon>ecological metagenomes</taxon>
    </lineage>
</organism>
<dbReference type="EMBL" id="BART01012769">
    <property type="protein sequence ID" value="GAG85126.1"/>
    <property type="molecule type" value="Genomic_DNA"/>
</dbReference>
<reference evidence="1" key="1">
    <citation type="journal article" date="2014" name="Front. Microbiol.">
        <title>High frequency of phylogenetically diverse reductive dehalogenase-homologous genes in deep subseafloor sedimentary metagenomes.</title>
        <authorList>
            <person name="Kawai M."/>
            <person name="Futagami T."/>
            <person name="Toyoda A."/>
            <person name="Takaki Y."/>
            <person name="Nishi S."/>
            <person name="Hori S."/>
            <person name="Arai W."/>
            <person name="Tsubouchi T."/>
            <person name="Morono Y."/>
            <person name="Uchiyama I."/>
            <person name="Ito T."/>
            <person name="Fujiyama A."/>
            <person name="Inagaki F."/>
            <person name="Takami H."/>
        </authorList>
    </citation>
    <scope>NUCLEOTIDE SEQUENCE</scope>
    <source>
        <strain evidence="1">Expedition CK06-06</strain>
    </source>
</reference>